<reference evidence="2" key="1">
    <citation type="submission" date="2014-09" db="EMBL/GenBank/DDBJ databases">
        <authorList>
            <person name="Magalhaes I.L.F."/>
            <person name="Oliveira U."/>
            <person name="Santos F.R."/>
            <person name="Vidigal T.H.D.A."/>
            <person name="Brescovit A.D."/>
            <person name="Santos A.J."/>
        </authorList>
    </citation>
    <scope>NUCLEOTIDE SEQUENCE</scope>
    <source>
        <tissue evidence="2">Shoot tissue taken approximately 20 cm above the soil surface</tissue>
    </source>
</reference>
<accession>A0A0A9HCY0</accession>
<feature type="compositionally biased region" description="Basic residues" evidence="1">
    <location>
        <begin position="63"/>
        <end position="75"/>
    </location>
</feature>
<organism evidence="2">
    <name type="scientific">Arundo donax</name>
    <name type="common">Giant reed</name>
    <name type="synonym">Donax arundinaceus</name>
    <dbReference type="NCBI Taxonomy" id="35708"/>
    <lineage>
        <taxon>Eukaryota</taxon>
        <taxon>Viridiplantae</taxon>
        <taxon>Streptophyta</taxon>
        <taxon>Embryophyta</taxon>
        <taxon>Tracheophyta</taxon>
        <taxon>Spermatophyta</taxon>
        <taxon>Magnoliopsida</taxon>
        <taxon>Liliopsida</taxon>
        <taxon>Poales</taxon>
        <taxon>Poaceae</taxon>
        <taxon>PACMAD clade</taxon>
        <taxon>Arundinoideae</taxon>
        <taxon>Arundineae</taxon>
        <taxon>Arundo</taxon>
    </lineage>
</organism>
<proteinExistence type="predicted"/>
<sequence>MHVSRSGNPRSGSPRRQNRPIPMPVTAATAPATTARWFAAPPLPLLRERGHCCESKRAPGSWTRRRSRSRQRHPPRLPSSMRSGNRLSCGLLQSPATSSRGLCPAINRVP</sequence>
<feature type="compositionally biased region" description="Low complexity" evidence="1">
    <location>
        <begin position="1"/>
        <end position="15"/>
    </location>
</feature>
<evidence type="ECO:0000313" key="2">
    <source>
        <dbReference type="EMBL" id="JAE33659.1"/>
    </source>
</evidence>
<dbReference type="AlphaFoldDB" id="A0A0A9HCY0"/>
<evidence type="ECO:0000256" key="1">
    <source>
        <dbReference type="SAM" id="MobiDB-lite"/>
    </source>
</evidence>
<dbReference type="EMBL" id="GBRH01164237">
    <property type="protein sequence ID" value="JAE33659.1"/>
    <property type="molecule type" value="Transcribed_RNA"/>
</dbReference>
<feature type="region of interest" description="Disordered" evidence="1">
    <location>
        <begin position="1"/>
        <end position="23"/>
    </location>
</feature>
<protein>
    <submittedName>
        <fullName evidence="2">Uncharacterized protein</fullName>
    </submittedName>
</protein>
<reference evidence="2" key="2">
    <citation type="journal article" date="2015" name="Data Brief">
        <title>Shoot transcriptome of the giant reed, Arundo donax.</title>
        <authorList>
            <person name="Barrero R.A."/>
            <person name="Guerrero F.D."/>
            <person name="Moolhuijzen P."/>
            <person name="Goolsby J.A."/>
            <person name="Tidwell J."/>
            <person name="Bellgard S.E."/>
            <person name="Bellgard M.I."/>
        </authorList>
    </citation>
    <scope>NUCLEOTIDE SEQUENCE</scope>
    <source>
        <tissue evidence="2">Shoot tissue taken approximately 20 cm above the soil surface</tissue>
    </source>
</reference>
<name>A0A0A9HCY0_ARUDO</name>
<feature type="region of interest" description="Disordered" evidence="1">
    <location>
        <begin position="50"/>
        <end position="110"/>
    </location>
</feature>